<accession>A0A917WU77</accession>
<dbReference type="AlphaFoldDB" id="A0A917WU77"/>
<dbReference type="RefSeq" id="WP_117153640.1">
    <property type="nucleotide sequence ID" value="NZ_BMLG01000004.1"/>
</dbReference>
<dbReference type="Proteomes" id="UP000618460">
    <property type="component" value="Unassembled WGS sequence"/>
</dbReference>
<dbReference type="OrthoDB" id="2553465at2"/>
<dbReference type="EMBL" id="BMLG01000004">
    <property type="protein sequence ID" value="GGM28273.1"/>
    <property type="molecule type" value="Genomic_DNA"/>
</dbReference>
<evidence type="ECO:0000313" key="2">
    <source>
        <dbReference type="Proteomes" id="UP000618460"/>
    </source>
</evidence>
<organism evidence="1 2">
    <name type="scientific">Paraliobacillus quinghaiensis</name>
    <dbReference type="NCBI Taxonomy" id="470815"/>
    <lineage>
        <taxon>Bacteria</taxon>
        <taxon>Bacillati</taxon>
        <taxon>Bacillota</taxon>
        <taxon>Bacilli</taxon>
        <taxon>Bacillales</taxon>
        <taxon>Bacillaceae</taxon>
        <taxon>Paraliobacillus</taxon>
    </lineage>
</organism>
<keyword evidence="2" id="KW-1185">Reference proteome</keyword>
<comment type="caution">
    <text evidence="1">The sequence shown here is derived from an EMBL/GenBank/DDBJ whole genome shotgun (WGS) entry which is preliminary data.</text>
</comment>
<protein>
    <submittedName>
        <fullName evidence="1">Uncharacterized protein</fullName>
    </submittedName>
</protein>
<reference evidence="1" key="1">
    <citation type="journal article" date="2014" name="Int. J. Syst. Evol. Microbiol.">
        <title>Complete genome sequence of Corynebacterium casei LMG S-19264T (=DSM 44701T), isolated from a smear-ripened cheese.</title>
        <authorList>
            <consortium name="US DOE Joint Genome Institute (JGI-PGF)"/>
            <person name="Walter F."/>
            <person name="Albersmeier A."/>
            <person name="Kalinowski J."/>
            <person name="Ruckert C."/>
        </authorList>
    </citation>
    <scope>NUCLEOTIDE SEQUENCE</scope>
    <source>
        <strain evidence="1">CGMCC 1.6333</strain>
    </source>
</reference>
<name>A0A917WU77_9BACI</name>
<sequence length="343" mass="39672">MFDTVKLAVPLILNEQEIKDIDWTQTNSSQRSSNNTSRTIFKTLNDDDYKGCPFIRYTYKEDDPSRCWLKVEVSIPTFLNGTNVYELQDGDIEIFFKVIRKYLSVKLKINLTRVPPIEQCTVEKVHVCKNFDVGDKKPHYLRAMASCIIPKYQKRYYCSVGSDKVESVEWKASKRKEKIYDKEGEIQQQKQYCNKARHLKKSKGLLRYEIELSDNEIRQISTNRRAGVVLDNAIAKRIIQNGLDRNGLSSGIKYTSLQQVIDAINKQPLELRTKSSLIAFVTELLFNGENECRNKYASSTYRKRKRQLKNILGVDELLIGDKTLPPLNVLTRQKRTASVVAKQ</sequence>
<reference evidence="1" key="2">
    <citation type="submission" date="2020-09" db="EMBL/GenBank/DDBJ databases">
        <authorList>
            <person name="Sun Q."/>
            <person name="Zhou Y."/>
        </authorList>
    </citation>
    <scope>NUCLEOTIDE SEQUENCE</scope>
    <source>
        <strain evidence="1">CGMCC 1.6333</strain>
    </source>
</reference>
<gene>
    <name evidence="1" type="ORF">GCM10011351_12740</name>
</gene>
<proteinExistence type="predicted"/>
<evidence type="ECO:0000313" key="1">
    <source>
        <dbReference type="EMBL" id="GGM28273.1"/>
    </source>
</evidence>